<sequence length="150" mass="16252">MIKRGKPMKNGQVKLTFVVPNDKSIGGISLVGDFNNWDPYAHPMERMNNGTYQVSLTVSSQQPIRFRYLADGGVWFDDADADHHDEHGGRINPACLENSSVKNSAVKNSAVENSAVENSAAAAIKKAVRRPATPRPTNGVPMNGTRMSAS</sequence>
<evidence type="ECO:0008006" key="4">
    <source>
        <dbReference type="Google" id="ProtNLM"/>
    </source>
</evidence>
<gene>
    <name evidence="2" type="ORF">J2853_009198</name>
</gene>
<feature type="compositionally biased region" description="Low complexity" evidence="1">
    <location>
        <begin position="114"/>
        <end position="123"/>
    </location>
</feature>
<comment type="caution">
    <text evidence="2">The sequence shown here is derived from an EMBL/GenBank/DDBJ whole genome shotgun (WGS) entry which is preliminary data.</text>
</comment>
<dbReference type="InterPro" id="IPR013783">
    <property type="entry name" value="Ig-like_fold"/>
</dbReference>
<dbReference type="Gene3D" id="2.60.40.10">
    <property type="entry name" value="Immunoglobulins"/>
    <property type="match status" value="1"/>
</dbReference>
<accession>A0ABT9QT98</accession>
<dbReference type="RefSeq" id="WP_307568129.1">
    <property type="nucleotide sequence ID" value="NZ_JAUSQU010000001.1"/>
</dbReference>
<protein>
    <recommendedName>
        <fullName evidence="4">Carbohydrate-binding module 48 (Isoamylase N-terminal domain)</fullName>
    </recommendedName>
</protein>
<keyword evidence="3" id="KW-1185">Reference proteome</keyword>
<evidence type="ECO:0000256" key="1">
    <source>
        <dbReference type="SAM" id="MobiDB-lite"/>
    </source>
</evidence>
<dbReference type="SUPFAM" id="SSF81296">
    <property type="entry name" value="E set domains"/>
    <property type="match status" value="1"/>
</dbReference>
<dbReference type="InterPro" id="IPR014756">
    <property type="entry name" value="Ig_E-set"/>
</dbReference>
<dbReference type="CDD" id="cd07184">
    <property type="entry name" value="E_set_Isoamylase_like_N"/>
    <property type="match status" value="1"/>
</dbReference>
<dbReference type="Proteomes" id="UP001225356">
    <property type="component" value="Unassembled WGS sequence"/>
</dbReference>
<evidence type="ECO:0000313" key="3">
    <source>
        <dbReference type="Proteomes" id="UP001225356"/>
    </source>
</evidence>
<feature type="region of interest" description="Disordered" evidence="1">
    <location>
        <begin position="114"/>
        <end position="150"/>
    </location>
</feature>
<reference evidence="2 3" key="1">
    <citation type="submission" date="2023-07" db="EMBL/GenBank/DDBJ databases">
        <title>Sequencing the genomes of 1000 actinobacteria strains.</title>
        <authorList>
            <person name="Klenk H.-P."/>
        </authorList>
    </citation>
    <scope>NUCLEOTIDE SEQUENCE [LARGE SCALE GENOMIC DNA]</scope>
    <source>
        <strain evidence="2 3">DSM 46740</strain>
    </source>
</reference>
<name>A0ABT9QT98_9ACTN</name>
<organism evidence="2 3">
    <name type="scientific">Streptosporangium lutulentum</name>
    <dbReference type="NCBI Taxonomy" id="1461250"/>
    <lineage>
        <taxon>Bacteria</taxon>
        <taxon>Bacillati</taxon>
        <taxon>Actinomycetota</taxon>
        <taxon>Actinomycetes</taxon>
        <taxon>Streptosporangiales</taxon>
        <taxon>Streptosporangiaceae</taxon>
        <taxon>Streptosporangium</taxon>
    </lineage>
</organism>
<dbReference type="EMBL" id="JAUSQU010000001">
    <property type="protein sequence ID" value="MDP9849987.1"/>
    <property type="molecule type" value="Genomic_DNA"/>
</dbReference>
<proteinExistence type="predicted"/>
<evidence type="ECO:0000313" key="2">
    <source>
        <dbReference type="EMBL" id="MDP9849987.1"/>
    </source>
</evidence>